<proteinExistence type="predicted"/>
<keyword evidence="1" id="KW-0732">Signal</keyword>
<evidence type="ECO:0000313" key="2">
    <source>
        <dbReference type="EMBL" id="CAA7195561.1"/>
    </source>
</evidence>
<evidence type="ECO:0000313" key="3">
    <source>
        <dbReference type="Proteomes" id="UP000445144"/>
    </source>
</evidence>
<feature type="signal peptide" evidence="1">
    <location>
        <begin position="1"/>
        <end position="19"/>
    </location>
</feature>
<dbReference type="Proteomes" id="UP000445144">
    <property type="component" value="Unassembled WGS sequence"/>
</dbReference>
<evidence type="ECO:0000256" key="1">
    <source>
        <dbReference type="SAM" id="SignalP"/>
    </source>
</evidence>
<reference evidence="2 3" key="1">
    <citation type="submission" date="2020-01" db="EMBL/GenBank/DDBJ databases">
        <authorList>
            <person name="Rodrigo-Torres L."/>
            <person name="Arahal R. D."/>
            <person name="Lucena T."/>
        </authorList>
    </citation>
    <scope>NUCLEOTIDE SEQUENCE [LARGE SCALE GENOMIC DNA]</scope>
    <source>
        <strain evidence="2 3">CECT 9293</strain>
    </source>
</reference>
<dbReference type="RefSeq" id="WP_162032610.1">
    <property type="nucleotide sequence ID" value="NZ_CACVBR010000012.1"/>
</dbReference>
<dbReference type="AlphaFoldDB" id="A0A6N4X7Y1"/>
<accession>A0A6N4X7Y1</accession>
<dbReference type="EMBL" id="CACVBR010000012">
    <property type="protein sequence ID" value="CAA7195561.1"/>
    <property type="molecule type" value="Genomic_DNA"/>
</dbReference>
<organism evidence="2 3">
    <name type="scientific">Chryseobacterium potabilaquae</name>
    <dbReference type="NCBI Taxonomy" id="2675057"/>
    <lineage>
        <taxon>Bacteria</taxon>
        <taxon>Pseudomonadati</taxon>
        <taxon>Bacteroidota</taxon>
        <taxon>Flavobacteriia</taxon>
        <taxon>Flavobacteriales</taxon>
        <taxon>Weeksellaceae</taxon>
        <taxon>Chryseobacterium group</taxon>
        <taxon>Chryseobacterium</taxon>
    </lineage>
</organism>
<protein>
    <submittedName>
        <fullName evidence="2">Uncharacterized protein</fullName>
    </submittedName>
</protein>
<feature type="chain" id="PRO_5026763010" evidence="1">
    <location>
        <begin position="20"/>
        <end position="167"/>
    </location>
</feature>
<sequence>MIKTIFTFLCTLLSAFLYNQSLSLILPEPDRKKLDSIVMSMVRKNETDDNIRVVIANFKLKYGHHQSDDWDYISSSVSANKYYIKRLIHNSNISDFWVKIISKSNEYSIEHWKIYCNSNELVIFSATDYSAQGFVKVSEEYTETPKPIIPDSIADSIRENVCEKPIK</sequence>
<name>A0A6N4X7Y1_9FLAO</name>
<keyword evidence="3" id="KW-1185">Reference proteome</keyword>
<gene>
    <name evidence="2" type="ORF">CHRY9293_01748</name>
</gene>